<comment type="caution">
    <text evidence="1">The sequence shown here is derived from an EMBL/GenBank/DDBJ whole genome shotgun (WGS) entry which is preliminary data.</text>
</comment>
<dbReference type="AlphaFoldDB" id="A0A8J8BH94"/>
<dbReference type="Proteomes" id="UP000677913">
    <property type="component" value="Unassembled WGS sequence"/>
</dbReference>
<evidence type="ECO:0000313" key="2">
    <source>
        <dbReference type="Proteomes" id="UP000677913"/>
    </source>
</evidence>
<evidence type="ECO:0000313" key="1">
    <source>
        <dbReference type="EMBL" id="MBS2966564.1"/>
    </source>
</evidence>
<keyword evidence="2" id="KW-1185">Reference proteome</keyword>
<dbReference type="EMBL" id="JAGSXH010000164">
    <property type="protein sequence ID" value="MBS2966564.1"/>
    <property type="molecule type" value="Genomic_DNA"/>
</dbReference>
<organism evidence="1 2">
    <name type="scientific">Actinocrinis puniceicyclus</name>
    <dbReference type="NCBI Taxonomy" id="977794"/>
    <lineage>
        <taxon>Bacteria</taxon>
        <taxon>Bacillati</taxon>
        <taxon>Actinomycetota</taxon>
        <taxon>Actinomycetes</taxon>
        <taxon>Catenulisporales</taxon>
        <taxon>Actinospicaceae</taxon>
        <taxon>Actinocrinis</taxon>
    </lineage>
</organism>
<proteinExistence type="predicted"/>
<reference evidence="1" key="1">
    <citation type="submission" date="2021-04" db="EMBL/GenBank/DDBJ databases">
        <title>Genome based classification of Actinospica acidithermotolerans sp. nov., an actinobacterium isolated from an Indonesian hot spring.</title>
        <authorList>
            <person name="Kusuma A.B."/>
            <person name="Putra K.E."/>
            <person name="Nafisah S."/>
            <person name="Loh J."/>
            <person name="Nouioui I."/>
            <person name="Goodfellow M."/>
        </authorList>
    </citation>
    <scope>NUCLEOTIDE SEQUENCE</scope>
    <source>
        <strain evidence="1">DSM 45618</strain>
    </source>
</reference>
<name>A0A8J8BH94_9ACTN</name>
<sequence>MSTAKRTEQDVLQSLDEKERTLLKRVLEIERARLHISAADLTDDLLAEVKKVLP</sequence>
<accession>A0A8J8BH94</accession>
<dbReference type="RefSeq" id="WP_211471764.1">
    <property type="nucleotide sequence ID" value="NZ_JAGSXH010000164.1"/>
</dbReference>
<protein>
    <submittedName>
        <fullName evidence="1">Uncharacterized protein</fullName>
    </submittedName>
</protein>
<gene>
    <name evidence="1" type="ORF">KGA66_26230</name>
</gene>